<dbReference type="GO" id="GO:0006508">
    <property type="term" value="P:proteolysis"/>
    <property type="evidence" value="ECO:0007669"/>
    <property type="project" value="InterPro"/>
</dbReference>
<accession>A0A3S3NQZ0</accession>
<feature type="domain" description="Peptidase S1" evidence="2">
    <location>
        <begin position="41"/>
        <end position="117"/>
    </location>
</feature>
<feature type="non-terminal residue" evidence="3">
    <location>
        <position position="120"/>
    </location>
</feature>
<proteinExistence type="predicted"/>
<dbReference type="GO" id="GO:0004252">
    <property type="term" value="F:serine-type endopeptidase activity"/>
    <property type="evidence" value="ECO:0007669"/>
    <property type="project" value="InterPro"/>
</dbReference>
<evidence type="ECO:0000313" key="3">
    <source>
        <dbReference type="EMBL" id="RWS00119.1"/>
    </source>
</evidence>
<sequence length="120" mass="13595">MIAAVIIEISIYLLLIIGFCETAYENSDENCGRFTFSIGEGKNQEKYFFSSIVSLKLFDRISRYAQPRHCTGSIINKGLILTAASCFSNHTKLVEVTFGSEDGKGYKVLSKSWKKHEYYN</sequence>
<evidence type="ECO:0000313" key="4">
    <source>
        <dbReference type="Proteomes" id="UP000285301"/>
    </source>
</evidence>
<name>A0A3S3NQZ0_9ACAR</name>
<comment type="caution">
    <text evidence="3">The sequence shown here is derived from an EMBL/GenBank/DDBJ whole genome shotgun (WGS) entry which is preliminary data.</text>
</comment>
<dbReference type="InterPro" id="IPR001254">
    <property type="entry name" value="Trypsin_dom"/>
</dbReference>
<feature type="chain" id="PRO_5018747044" description="Peptidase S1 domain-containing protein" evidence="1">
    <location>
        <begin position="23"/>
        <end position="120"/>
    </location>
</feature>
<dbReference type="OrthoDB" id="5565075at2759"/>
<dbReference type="InterPro" id="IPR043504">
    <property type="entry name" value="Peptidase_S1_PA_chymotrypsin"/>
</dbReference>
<gene>
    <name evidence="3" type="ORF">B4U79_18712</name>
</gene>
<keyword evidence="1" id="KW-0732">Signal</keyword>
<dbReference type="SUPFAM" id="SSF50494">
    <property type="entry name" value="Trypsin-like serine proteases"/>
    <property type="match status" value="1"/>
</dbReference>
<dbReference type="Proteomes" id="UP000285301">
    <property type="component" value="Unassembled WGS sequence"/>
</dbReference>
<dbReference type="InterPro" id="IPR009003">
    <property type="entry name" value="Peptidase_S1_PA"/>
</dbReference>
<dbReference type="Gene3D" id="2.40.10.10">
    <property type="entry name" value="Trypsin-like serine proteases"/>
    <property type="match status" value="1"/>
</dbReference>
<dbReference type="EMBL" id="NCKU01012291">
    <property type="protein sequence ID" value="RWS00119.1"/>
    <property type="molecule type" value="Genomic_DNA"/>
</dbReference>
<protein>
    <recommendedName>
        <fullName evidence="2">Peptidase S1 domain-containing protein</fullName>
    </recommendedName>
</protein>
<dbReference type="AlphaFoldDB" id="A0A3S3NQZ0"/>
<organism evidence="3 4">
    <name type="scientific">Dinothrombium tinctorium</name>
    <dbReference type="NCBI Taxonomy" id="1965070"/>
    <lineage>
        <taxon>Eukaryota</taxon>
        <taxon>Metazoa</taxon>
        <taxon>Ecdysozoa</taxon>
        <taxon>Arthropoda</taxon>
        <taxon>Chelicerata</taxon>
        <taxon>Arachnida</taxon>
        <taxon>Acari</taxon>
        <taxon>Acariformes</taxon>
        <taxon>Trombidiformes</taxon>
        <taxon>Prostigmata</taxon>
        <taxon>Anystina</taxon>
        <taxon>Parasitengona</taxon>
        <taxon>Trombidioidea</taxon>
        <taxon>Trombidiidae</taxon>
        <taxon>Dinothrombium</taxon>
    </lineage>
</organism>
<evidence type="ECO:0000259" key="2">
    <source>
        <dbReference type="Pfam" id="PF00089"/>
    </source>
</evidence>
<evidence type="ECO:0000256" key="1">
    <source>
        <dbReference type="SAM" id="SignalP"/>
    </source>
</evidence>
<feature type="signal peptide" evidence="1">
    <location>
        <begin position="1"/>
        <end position="22"/>
    </location>
</feature>
<reference evidence="3 4" key="1">
    <citation type="journal article" date="2018" name="Gigascience">
        <title>Genomes of trombidid mites reveal novel predicted allergens and laterally-transferred genes associated with secondary metabolism.</title>
        <authorList>
            <person name="Dong X."/>
            <person name="Chaisiri K."/>
            <person name="Xia D."/>
            <person name="Armstrong S.D."/>
            <person name="Fang Y."/>
            <person name="Donnelly M.J."/>
            <person name="Kadowaki T."/>
            <person name="McGarry J.W."/>
            <person name="Darby A.C."/>
            <person name="Makepeace B.L."/>
        </authorList>
    </citation>
    <scope>NUCLEOTIDE SEQUENCE [LARGE SCALE GENOMIC DNA]</scope>
    <source>
        <strain evidence="3">UoL-WK</strain>
    </source>
</reference>
<dbReference type="Pfam" id="PF00089">
    <property type="entry name" value="Trypsin"/>
    <property type="match status" value="1"/>
</dbReference>
<keyword evidence="4" id="KW-1185">Reference proteome</keyword>